<accession>A0A326U9K9</accession>
<proteinExistence type="predicted"/>
<dbReference type="AlphaFoldDB" id="A0A326U9K9"/>
<keyword evidence="2" id="KW-1185">Reference proteome</keyword>
<sequence>MHVQIRIRGHLGAIWQPEIEDLHITHQPDGTSLLSGQLADQAALYGVLLTIRRLGLTLLFLEIEDEKEST</sequence>
<organism evidence="1 2">
    <name type="scientific">Thermosporothrix hazakensis</name>
    <dbReference type="NCBI Taxonomy" id="644383"/>
    <lineage>
        <taxon>Bacteria</taxon>
        <taxon>Bacillati</taxon>
        <taxon>Chloroflexota</taxon>
        <taxon>Ktedonobacteria</taxon>
        <taxon>Ktedonobacterales</taxon>
        <taxon>Thermosporotrichaceae</taxon>
        <taxon>Thermosporothrix</taxon>
    </lineage>
</organism>
<comment type="caution">
    <text evidence="1">The sequence shown here is derived from an EMBL/GenBank/DDBJ whole genome shotgun (WGS) entry which is preliminary data.</text>
</comment>
<name>A0A326U9K9_THEHA</name>
<evidence type="ECO:0000313" key="2">
    <source>
        <dbReference type="Proteomes" id="UP000248806"/>
    </source>
</evidence>
<dbReference type="OrthoDB" id="4828421at2"/>
<dbReference type="Proteomes" id="UP000248806">
    <property type="component" value="Unassembled WGS sequence"/>
</dbReference>
<reference evidence="1 2" key="1">
    <citation type="submission" date="2018-06" db="EMBL/GenBank/DDBJ databases">
        <title>Genomic Encyclopedia of Archaeal and Bacterial Type Strains, Phase II (KMG-II): from individual species to whole genera.</title>
        <authorList>
            <person name="Goeker M."/>
        </authorList>
    </citation>
    <scope>NUCLEOTIDE SEQUENCE [LARGE SCALE GENOMIC DNA]</scope>
    <source>
        <strain evidence="1 2">ATCC BAA-1881</strain>
    </source>
</reference>
<evidence type="ECO:0000313" key="1">
    <source>
        <dbReference type="EMBL" id="PZW31296.1"/>
    </source>
</evidence>
<protein>
    <submittedName>
        <fullName evidence="1">Uncharacterized protein</fullName>
    </submittedName>
</protein>
<gene>
    <name evidence="1" type="ORF">EI42_02393</name>
</gene>
<dbReference type="RefSeq" id="WP_111322105.1">
    <property type="nucleotide sequence ID" value="NZ_BIFX01000003.1"/>
</dbReference>
<dbReference type="EMBL" id="QKUF01000006">
    <property type="protein sequence ID" value="PZW31296.1"/>
    <property type="molecule type" value="Genomic_DNA"/>
</dbReference>